<proteinExistence type="predicted"/>
<name>A0A8H6FRN3_9LECA</name>
<dbReference type="GeneID" id="59290057"/>
<dbReference type="EMBL" id="JACCJC010000038">
    <property type="protein sequence ID" value="KAF6233469.1"/>
    <property type="molecule type" value="Genomic_DNA"/>
</dbReference>
<evidence type="ECO:0000313" key="2">
    <source>
        <dbReference type="Proteomes" id="UP000578531"/>
    </source>
</evidence>
<evidence type="ECO:0000313" key="1">
    <source>
        <dbReference type="EMBL" id="KAF6233469.1"/>
    </source>
</evidence>
<reference evidence="1 2" key="1">
    <citation type="journal article" date="2020" name="Genomics">
        <title>Complete, high-quality genomes from long-read metagenomic sequencing of two wolf lichen thalli reveals enigmatic genome architecture.</title>
        <authorList>
            <person name="McKenzie S.K."/>
            <person name="Walston R.F."/>
            <person name="Allen J.L."/>
        </authorList>
    </citation>
    <scope>NUCLEOTIDE SEQUENCE [LARGE SCALE GENOMIC DNA]</scope>
    <source>
        <strain evidence="1">WasteWater2</strain>
    </source>
</reference>
<keyword evidence="2" id="KW-1185">Reference proteome</keyword>
<protein>
    <submittedName>
        <fullName evidence="1">Uncharacterized protein</fullName>
    </submittedName>
</protein>
<comment type="caution">
    <text evidence="1">The sequence shown here is derived from an EMBL/GenBank/DDBJ whole genome shotgun (WGS) entry which is preliminary data.</text>
</comment>
<gene>
    <name evidence="1" type="ORF">HO173_008401</name>
</gene>
<dbReference type="OrthoDB" id="4582561at2759"/>
<sequence>MALLVSSTIQPWLTFNENLSVVRPCRFVNVSTEIDYGNSVVYEYPITKCSSVCNDSISLFELTNSDTLVTCGLWSTLVSSLTYDGLGNFLLPPNDTRSLTLLEPFNAVGLNLDDIPYTLSYADTISDCLVEIYSDVKQFSFNDDGTIPANCSRNDILPFGTHAGSAGWASTVSSLKTCMNNSMYLPSPYFLFWTRIRALKYVLEVFKFEKCYKAEYISSNGQYRLRNPVCNPITLNPDLAGIGVGSAFLTPSNVNVLLTVNIQVFSSFVIHSGIAVLDLVALIILELFSTKPEETPAPDDIKKHDEPRIELQTPLTKHKDNLITALVEFHKAQCYFASTIQITALILFHQNQSDISVYLTSYEPTFDADLVDGNV</sequence>
<dbReference type="Proteomes" id="UP000578531">
    <property type="component" value="Unassembled WGS sequence"/>
</dbReference>
<organism evidence="1 2">
    <name type="scientific">Letharia columbiana</name>
    <dbReference type="NCBI Taxonomy" id="112416"/>
    <lineage>
        <taxon>Eukaryota</taxon>
        <taxon>Fungi</taxon>
        <taxon>Dikarya</taxon>
        <taxon>Ascomycota</taxon>
        <taxon>Pezizomycotina</taxon>
        <taxon>Lecanoromycetes</taxon>
        <taxon>OSLEUM clade</taxon>
        <taxon>Lecanoromycetidae</taxon>
        <taxon>Lecanorales</taxon>
        <taxon>Lecanorineae</taxon>
        <taxon>Parmeliaceae</taxon>
        <taxon>Letharia</taxon>
    </lineage>
</organism>
<accession>A0A8H6FRN3</accession>
<dbReference type="AlphaFoldDB" id="A0A8H6FRN3"/>
<dbReference type="RefSeq" id="XP_037162887.1">
    <property type="nucleotide sequence ID" value="XM_037310301.1"/>
</dbReference>